<reference evidence="3" key="1">
    <citation type="submission" date="2021-01" db="EMBL/GenBank/DDBJ databases">
        <title>Paracoccus amoyensis sp. nov., isolated from the surface seawater along the coast of Xiamen Island, China.</title>
        <authorList>
            <person name="Lyu L."/>
        </authorList>
    </citation>
    <scope>NUCLEOTIDE SEQUENCE</scope>
    <source>
        <strain evidence="3">MJ17</strain>
    </source>
</reference>
<gene>
    <name evidence="3" type="ORF">JJJ17_12295</name>
</gene>
<keyword evidence="4" id="KW-1185">Reference proteome</keyword>
<evidence type="ECO:0000313" key="3">
    <source>
        <dbReference type="EMBL" id="MBK4216708.1"/>
    </source>
</evidence>
<dbReference type="PANTHER" id="PTHR33375:SF1">
    <property type="entry name" value="CHROMOSOME-PARTITIONING PROTEIN PARB-RELATED"/>
    <property type="match status" value="1"/>
</dbReference>
<dbReference type="RefSeq" id="WP_200686877.1">
    <property type="nucleotide sequence ID" value="NZ_JAEPRQ010000004.1"/>
</dbReference>
<dbReference type="InterPro" id="IPR036086">
    <property type="entry name" value="ParB/Sulfiredoxin_sf"/>
</dbReference>
<name>A0A934W0U5_9RHOB</name>
<dbReference type="InterPro" id="IPR003115">
    <property type="entry name" value="ParB_N"/>
</dbReference>
<protein>
    <submittedName>
        <fullName evidence="3">ParB N-terminal domain-containing protein</fullName>
    </submittedName>
</protein>
<dbReference type="EMBL" id="JAEPRQ010000004">
    <property type="protein sequence ID" value="MBK4216708.1"/>
    <property type="molecule type" value="Genomic_DNA"/>
</dbReference>
<proteinExistence type="predicted"/>
<feature type="domain" description="ParB-like N-terminal" evidence="2">
    <location>
        <begin position="82"/>
        <end position="186"/>
    </location>
</feature>
<sequence>MVKRRRLETPSSDDLDRIEEQFRRETSGRPSVGPGIAPIAQVAADSAAQSPTEGAETRAIRAKAEADANRLREAQEQGLLMVELPTDQINEGAMIRDRMVMSEADMMELRQSIAASGLRLPIEVFEIETEEGQGPRYGLLSGYRRLHAVRALHELTEADKYARIRALIRPRAEADQAFVSMVEENEVREELSHFERGRIAVIAANQGAFANTEEAVNRLYATGSKAKRSKVRSFALIFEELGDMLRYPEALTEKRGLRLSSALRSGAETRLRQALSSRGPDDAEEEWALIEPVLQSYENAPRDPARGGRPKAKQPPQYGWLDDETLRTSSGITITRGRDGKAYVLRLEGAPMNNDLMELLMIEVRALLEK</sequence>
<dbReference type="Pfam" id="PF02195">
    <property type="entry name" value="ParB_N"/>
    <property type="match status" value="1"/>
</dbReference>
<dbReference type="SMART" id="SM00470">
    <property type="entry name" value="ParB"/>
    <property type="match status" value="1"/>
</dbReference>
<comment type="caution">
    <text evidence="3">The sequence shown here is derived from an EMBL/GenBank/DDBJ whole genome shotgun (WGS) entry which is preliminary data.</text>
</comment>
<dbReference type="SUPFAM" id="SSF110849">
    <property type="entry name" value="ParB/Sulfiredoxin"/>
    <property type="match status" value="1"/>
</dbReference>
<dbReference type="InterPro" id="IPR050336">
    <property type="entry name" value="Chromosome_partition/occlusion"/>
</dbReference>
<evidence type="ECO:0000256" key="1">
    <source>
        <dbReference type="SAM" id="MobiDB-lite"/>
    </source>
</evidence>
<dbReference type="GO" id="GO:0005694">
    <property type="term" value="C:chromosome"/>
    <property type="evidence" value="ECO:0007669"/>
    <property type="project" value="TreeGrafter"/>
</dbReference>
<evidence type="ECO:0000313" key="4">
    <source>
        <dbReference type="Proteomes" id="UP000640485"/>
    </source>
</evidence>
<dbReference type="Gene3D" id="3.90.1530.30">
    <property type="match status" value="1"/>
</dbReference>
<dbReference type="PANTHER" id="PTHR33375">
    <property type="entry name" value="CHROMOSOME-PARTITIONING PROTEIN PARB-RELATED"/>
    <property type="match status" value="1"/>
</dbReference>
<dbReference type="Proteomes" id="UP000640485">
    <property type="component" value="Unassembled WGS sequence"/>
</dbReference>
<organism evidence="3 4">
    <name type="scientific">Paracoccus caeni</name>
    <dbReference type="NCBI Taxonomy" id="657651"/>
    <lineage>
        <taxon>Bacteria</taxon>
        <taxon>Pseudomonadati</taxon>
        <taxon>Pseudomonadota</taxon>
        <taxon>Alphaproteobacteria</taxon>
        <taxon>Rhodobacterales</taxon>
        <taxon>Paracoccaceae</taxon>
        <taxon>Paracoccus</taxon>
    </lineage>
</organism>
<evidence type="ECO:0000259" key="2">
    <source>
        <dbReference type="SMART" id="SM00470"/>
    </source>
</evidence>
<dbReference type="GO" id="GO:0007059">
    <property type="term" value="P:chromosome segregation"/>
    <property type="evidence" value="ECO:0007669"/>
    <property type="project" value="TreeGrafter"/>
</dbReference>
<dbReference type="AlphaFoldDB" id="A0A934W0U5"/>
<feature type="region of interest" description="Disordered" evidence="1">
    <location>
        <begin position="298"/>
        <end position="323"/>
    </location>
</feature>
<accession>A0A934W0U5</accession>